<gene>
    <name evidence="3" type="ORF">SEVIR_3G379700v2</name>
</gene>
<feature type="compositionally biased region" description="Acidic residues" evidence="1">
    <location>
        <begin position="69"/>
        <end position="86"/>
    </location>
</feature>
<evidence type="ECO:0000313" key="3">
    <source>
        <dbReference type="EMBL" id="TKW29185.1"/>
    </source>
</evidence>
<organism evidence="3 4">
    <name type="scientific">Setaria viridis</name>
    <name type="common">Green bristlegrass</name>
    <name type="synonym">Setaria italica subsp. viridis</name>
    <dbReference type="NCBI Taxonomy" id="4556"/>
    <lineage>
        <taxon>Eukaryota</taxon>
        <taxon>Viridiplantae</taxon>
        <taxon>Streptophyta</taxon>
        <taxon>Embryophyta</taxon>
        <taxon>Tracheophyta</taxon>
        <taxon>Spermatophyta</taxon>
        <taxon>Magnoliopsida</taxon>
        <taxon>Liliopsida</taxon>
        <taxon>Poales</taxon>
        <taxon>Poaceae</taxon>
        <taxon>PACMAD clade</taxon>
        <taxon>Panicoideae</taxon>
        <taxon>Panicodae</taxon>
        <taxon>Paniceae</taxon>
        <taxon>Cenchrinae</taxon>
        <taxon>Setaria</taxon>
    </lineage>
</organism>
<dbReference type="Proteomes" id="UP000298652">
    <property type="component" value="Chromosome 3"/>
</dbReference>
<sequence length="478" mass="53171">MPQYMGESAAAPPLNLGFVGESEQLPMEIEGGGESAESLVHGRCKKRPPSPSLPGDGEDSPKSTTSGDNGDEWFISDDSGSEEDEDYEDQEVLICCATSTFCYLLICRNLSIVGSKPSNLAIRGVISQTSQICFVMTDLTEGAYPPFTSDNFPTASSDYDEQVAVLYTTPDIKRRGPPPIMLFPAFKTGYHLFGSDYNLADKSEVAVSNDWDCSNKCHCYPMDLIQFIDAKIAGYQHTHPGHAKIFGFIAVREKIKPLRNYVYRRNIDNCEAVSVKRKTGVARLSLNSPARVISMPCRALIEFELHAISEDKTDGGDDLIIEGCTELCNMTVSVSFIQNQRLYGQRCALDIKYLVLINAMEARVDIEVIRVPAHGINLKLLAKTSGFSNVIRLFRGTVMEVGFSASFAVAVEEYNYLDLYIEGSQRDDLTPAQKMRQNEWWQCSFRSRYHGVEDLVVELGDFAAVSVKISFKSYEKRS</sequence>
<dbReference type="InterPro" id="IPR046533">
    <property type="entry name" value="DUF6598"/>
</dbReference>
<dbReference type="PANTHER" id="PTHR33065">
    <property type="entry name" value="OS07G0486400 PROTEIN"/>
    <property type="match status" value="1"/>
</dbReference>
<name>A0A4U6VK82_SETVI</name>
<dbReference type="Pfam" id="PF20241">
    <property type="entry name" value="DUF6598"/>
    <property type="match status" value="1"/>
</dbReference>
<feature type="region of interest" description="Disordered" evidence="1">
    <location>
        <begin position="1"/>
        <end position="86"/>
    </location>
</feature>
<feature type="domain" description="DUF6598" evidence="2">
    <location>
        <begin position="224"/>
        <end position="469"/>
    </location>
</feature>
<evidence type="ECO:0000259" key="2">
    <source>
        <dbReference type="Pfam" id="PF20241"/>
    </source>
</evidence>
<evidence type="ECO:0000256" key="1">
    <source>
        <dbReference type="SAM" id="MobiDB-lite"/>
    </source>
</evidence>
<protein>
    <recommendedName>
        <fullName evidence="2">DUF6598 domain-containing protein</fullName>
    </recommendedName>
</protein>
<keyword evidence="4" id="KW-1185">Reference proteome</keyword>
<reference evidence="3" key="1">
    <citation type="submission" date="2019-03" db="EMBL/GenBank/DDBJ databases">
        <title>WGS assembly of Setaria viridis.</title>
        <authorList>
            <person name="Huang P."/>
            <person name="Jenkins J."/>
            <person name="Grimwood J."/>
            <person name="Barry K."/>
            <person name="Healey A."/>
            <person name="Mamidi S."/>
            <person name="Sreedasyam A."/>
            <person name="Shu S."/>
            <person name="Feldman M."/>
            <person name="Wu J."/>
            <person name="Yu Y."/>
            <person name="Chen C."/>
            <person name="Johnson J."/>
            <person name="Rokhsar D."/>
            <person name="Baxter I."/>
            <person name="Schmutz J."/>
            <person name="Brutnell T."/>
            <person name="Kellogg E."/>
        </authorList>
    </citation>
    <scope>NUCLEOTIDE SEQUENCE [LARGE SCALE GENOMIC DNA]</scope>
</reference>
<dbReference type="EMBL" id="CM016554">
    <property type="protein sequence ID" value="TKW29185.1"/>
    <property type="molecule type" value="Genomic_DNA"/>
</dbReference>
<dbReference type="OMA" id="NECCRCL"/>
<evidence type="ECO:0000313" key="4">
    <source>
        <dbReference type="Proteomes" id="UP000298652"/>
    </source>
</evidence>
<accession>A0A4U6VK82</accession>
<dbReference type="PANTHER" id="PTHR33065:SF185">
    <property type="entry name" value="DUF6598 DOMAIN-CONTAINING PROTEIN"/>
    <property type="match status" value="1"/>
</dbReference>
<dbReference type="Gramene" id="TKW29185">
    <property type="protein sequence ID" value="TKW29185"/>
    <property type="gene ID" value="SEVIR_3G379700v2"/>
</dbReference>
<proteinExistence type="predicted"/>
<dbReference type="AlphaFoldDB" id="A0A4U6VK82"/>